<evidence type="ECO:0000313" key="11">
    <source>
        <dbReference type="RefSeq" id="XP_004866644.1"/>
    </source>
</evidence>
<dbReference type="GO" id="GO:0008270">
    <property type="term" value="F:zinc ion binding"/>
    <property type="evidence" value="ECO:0007669"/>
    <property type="project" value="UniProtKB-KW"/>
</dbReference>
<evidence type="ECO:0000313" key="15">
    <source>
        <dbReference type="RefSeq" id="XP_021101866.1"/>
    </source>
</evidence>
<proteinExistence type="predicted"/>
<dbReference type="PROSITE" id="PS00028">
    <property type="entry name" value="ZINC_FINGER_C2H2_1"/>
    <property type="match status" value="8"/>
</dbReference>
<feature type="compositionally biased region" description="Acidic residues" evidence="7">
    <location>
        <begin position="593"/>
        <end position="602"/>
    </location>
</feature>
<keyword evidence="2" id="KW-0677">Repeat</keyword>
<feature type="compositionally biased region" description="Low complexity" evidence="7">
    <location>
        <begin position="1223"/>
        <end position="1234"/>
    </location>
</feature>
<keyword evidence="5" id="KW-0539">Nucleus</keyword>
<feature type="domain" description="C2H2-type" evidence="8">
    <location>
        <begin position="478"/>
        <end position="505"/>
    </location>
</feature>
<accession>A0AAX6Q737</accession>
<dbReference type="PANTHER" id="PTHR24377">
    <property type="entry name" value="IP01015P-RELATED"/>
    <property type="match status" value="1"/>
</dbReference>
<evidence type="ECO:0000256" key="4">
    <source>
        <dbReference type="ARBA" id="ARBA00022833"/>
    </source>
</evidence>
<evidence type="ECO:0000313" key="12">
    <source>
        <dbReference type="RefSeq" id="XP_004866646.1"/>
    </source>
</evidence>
<dbReference type="RefSeq" id="XP_004866647.1">
    <property type="nucleotide sequence ID" value="XM_004866590.3"/>
</dbReference>
<feature type="region of interest" description="Disordered" evidence="7">
    <location>
        <begin position="502"/>
        <end position="615"/>
    </location>
</feature>
<evidence type="ECO:0000259" key="8">
    <source>
        <dbReference type="PROSITE" id="PS50157"/>
    </source>
</evidence>
<dbReference type="SMART" id="SM00355">
    <property type="entry name" value="ZnF_C2H2"/>
    <property type="match status" value="9"/>
</dbReference>
<dbReference type="RefSeq" id="XP_021101866.1">
    <property type="nucleotide sequence ID" value="XM_021246207.1"/>
</dbReference>
<feature type="domain" description="C2H2-type" evidence="8">
    <location>
        <begin position="1161"/>
        <end position="1188"/>
    </location>
</feature>
<dbReference type="CTD" id="5178"/>
<feature type="domain" description="C2H2-type" evidence="8">
    <location>
        <begin position="354"/>
        <end position="381"/>
    </location>
</feature>
<dbReference type="RefSeq" id="XP_004866642.1">
    <property type="nucleotide sequence ID" value="XM_004866585.2"/>
</dbReference>
<dbReference type="PROSITE" id="PS50157">
    <property type="entry name" value="ZINC_FINGER_C2H2_2"/>
    <property type="match status" value="9"/>
</dbReference>
<dbReference type="FunFam" id="3.30.160.60:FF:000661">
    <property type="entry name" value="paternally-expressed gene 3 protein-like"/>
    <property type="match status" value="1"/>
</dbReference>
<keyword evidence="9" id="KW-1185">Reference proteome</keyword>
<name>A0AAX6Q737_HETGA</name>
<feature type="compositionally biased region" description="Basic and acidic residues" evidence="7">
    <location>
        <begin position="780"/>
        <end position="796"/>
    </location>
</feature>
<sequence length="1390" mass="153722">MCPREDDTSSDMTSDDDEDDNDVSPNGEGAPSPQPVGSFSRLPPQDLSLPEMADTSFEVDSSDGRDTMGMDWEAQLQNAQFYQHVMSLYEDRKPQNTIQDNMESYRKLLSLGMQLAEDYRHSHMTQGHSLWGNRDAYPSTSQGLHIVPEAIKSAQQQGVCKDESSCGMIMENLIKEMSHGPKAGRARESSEGLQEFGDDWKDASCGKTDSAIQGRGFEGNSFRGGFRFTSNLVSRKKVLERKRCCHFDADGKAPVRDHRGCARKKPLECGGETREAVSVSNLSSLSCAPASESQPVDLGVMPYLCEECGRSFAVVSEFVEHQILHTRENLYEYGESFMHSVAVSEVRSSGGECLECKECGEACATSSALAEHCKTHAREYFKECKGQDSEGTQVLSPTFSALQKIYGQNKFYECKVCKETFLHSSALMEHQKTHGRGDVTDDRDGECWPEREGQRRESLLPCSSLHGFQKMDGKEKIHKCEVCGESFLHSSPLKEHQKIHLGGNPFENKSELCEETPVPGQSLRRRQNTSPQDSLFDFTEGRVALVQSPDLGEGQKIHSRKNFFKGKGYEKPVTHRGPSSESQKSHTLSRPPEDEDKDEEEAFTISSSPHEDRKFPLEENVLQGKPYEKSVVFSTASADAQKRPTVGLRRPKLPAESPLQSSDVINCQKVYAPGDACEGKGYKRPIVHGWAAPTPLKCPRGNEQVECGEKGESSMYLSDLHNKWQGIPTREHPCEGDKNTSYKGYTMQSAPHTEPQRSRAGGGAGEFKPDGKLTIPSSNVREHQKARAKRKYIEPRSNETSALHSLLSGELPTVCAREKLCGRQECGESFACSSDLAEHQKIHNGEKPCGSRNYERSAIHNFSPADPQTSYTQEHCTEEQACNKPRELGPGSAASSNLDAHQTADAQEKPHGEEPHGQETRGDPAAQASELDEPDGTVYERQDCGLDFAALSDLRGHQDVQSRKRHVDSCESGHPEVHTHSVSKCEKVCSGEQLDECPKRGEPFLHSSFLFKHQRIHEQDQSCTMEACDDNFISLSPVKPQRNRAIGRNPGLAIRCSQCTQGFLRSSTLDMHTRHLRDDKSVEQSERPEIFCQGHALTELPGSETREKLMECLLCEESVFTPRELGDHHRKVHKDEPHEYQPSDTRASLLTRPLRKPKPFFECKDCGQPFIPDTDLTGHHGFYPEEATTAQEAEADVLIPQEALQIQGSNADAAEPGMEVAEPGVEAAEASGEAKGPDEEATEPSGEAEAQPTGDADEPDGAGIEDPEESSREPEGDADEPDGAGIADPEEGGADPEVWVEGSYYSCPECAEIFLSSTAFGEHLQIHARVVILEPANALGHCSGYMARARQAGQKPFRCGVCGQPFGHFPPLARHQNTHRRECRGWRAFT</sequence>
<evidence type="ECO:0000256" key="3">
    <source>
        <dbReference type="ARBA" id="ARBA00022771"/>
    </source>
</evidence>
<feature type="domain" description="C2H2-type" evidence="8">
    <location>
        <begin position="412"/>
        <end position="434"/>
    </location>
</feature>
<evidence type="ECO:0000256" key="6">
    <source>
        <dbReference type="PROSITE-ProRule" id="PRU00042"/>
    </source>
</evidence>
<feature type="compositionally biased region" description="Polar residues" evidence="7">
    <location>
        <begin position="577"/>
        <end position="588"/>
    </location>
</feature>
<dbReference type="Gene3D" id="3.30.160.60">
    <property type="entry name" value="Classic Zinc Finger"/>
    <property type="match status" value="5"/>
</dbReference>
<dbReference type="GO" id="GO:0005634">
    <property type="term" value="C:nucleus"/>
    <property type="evidence" value="ECO:0007669"/>
    <property type="project" value="UniProtKB-ARBA"/>
</dbReference>
<gene>
    <name evidence="10 11 12 13 14 15" type="primary">Peg3</name>
</gene>
<dbReference type="KEGG" id="hgl:101714488"/>
<feature type="region of interest" description="Disordered" evidence="7">
    <location>
        <begin position="861"/>
        <end position="938"/>
    </location>
</feature>
<dbReference type="SUPFAM" id="SSF57667">
    <property type="entry name" value="beta-beta-alpha zinc fingers"/>
    <property type="match status" value="4"/>
</dbReference>
<feature type="region of interest" description="Disordered" evidence="7">
    <location>
        <begin position="1"/>
        <end position="49"/>
    </location>
</feature>
<dbReference type="RefSeq" id="XP_004866644.1">
    <property type="nucleotide sequence ID" value="XM_004866587.3"/>
</dbReference>
<keyword evidence="4" id="KW-0862">Zinc</keyword>
<reference evidence="10 11" key="1">
    <citation type="submission" date="2025-04" db="UniProtKB">
        <authorList>
            <consortium name="RefSeq"/>
        </authorList>
    </citation>
    <scope>IDENTIFICATION</scope>
</reference>
<dbReference type="InterPro" id="IPR050826">
    <property type="entry name" value="Krueppel_C2H2_ZnFinger"/>
</dbReference>
<feature type="compositionally biased region" description="Acidic residues" evidence="7">
    <location>
        <begin position="1255"/>
        <end position="1268"/>
    </location>
</feature>
<dbReference type="Proteomes" id="UP000694906">
    <property type="component" value="Unplaced"/>
</dbReference>
<feature type="domain" description="C2H2-type" evidence="8">
    <location>
        <begin position="819"/>
        <end position="848"/>
    </location>
</feature>
<keyword evidence="3 6" id="KW-0863">Zinc-finger</keyword>
<dbReference type="GeneID" id="101714488"/>
<feature type="compositionally biased region" description="Acidic residues" evidence="7">
    <location>
        <begin position="13"/>
        <end position="22"/>
    </location>
</feature>
<evidence type="ECO:0000313" key="14">
    <source>
        <dbReference type="RefSeq" id="XP_021101864.1"/>
    </source>
</evidence>
<organism evidence="9 10">
    <name type="scientific">Heterocephalus glaber</name>
    <name type="common">Naked mole rat</name>
    <dbReference type="NCBI Taxonomy" id="10181"/>
    <lineage>
        <taxon>Eukaryota</taxon>
        <taxon>Metazoa</taxon>
        <taxon>Chordata</taxon>
        <taxon>Craniata</taxon>
        <taxon>Vertebrata</taxon>
        <taxon>Euteleostomi</taxon>
        <taxon>Mammalia</taxon>
        <taxon>Eutheria</taxon>
        <taxon>Euarchontoglires</taxon>
        <taxon>Glires</taxon>
        <taxon>Rodentia</taxon>
        <taxon>Hystricomorpha</taxon>
        <taxon>Bathyergidae</taxon>
        <taxon>Heterocephalus</taxon>
    </lineage>
</organism>
<evidence type="ECO:0000313" key="9">
    <source>
        <dbReference type="Proteomes" id="UP000694906"/>
    </source>
</evidence>
<feature type="domain" description="C2H2-type" evidence="8">
    <location>
        <begin position="303"/>
        <end position="330"/>
    </location>
</feature>
<feature type="domain" description="C2H2-type" evidence="8">
    <location>
        <begin position="1305"/>
        <end position="1328"/>
    </location>
</feature>
<feature type="domain" description="C2H2-type" evidence="8">
    <location>
        <begin position="1054"/>
        <end position="1088"/>
    </location>
</feature>
<dbReference type="RefSeq" id="XP_021101864.1">
    <property type="nucleotide sequence ID" value="XM_021246205.1"/>
</dbReference>
<keyword evidence="1" id="KW-0479">Metal-binding</keyword>
<feature type="region of interest" description="Disordered" evidence="7">
    <location>
        <begin position="1223"/>
        <end position="1298"/>
    </location>
</feature>
<evidence type="ECO:0000313" key="13">
    <source>
        <dbReference type="RefSeq" id="XP_004866647.1"/>
    </source>
</evidence>
<evidence type="ECO:0000256" key="7">
    <source>
        <dbReference type="SAM" id="MobiDB-lite"/>
    </source>
</evidence>
<evidence type="ECO:0000256" key="5">
    <source>
        <dbReference type="ARBA" id="ARBA00023242"/>
    </source>
</evidence>
<feature type="region of interest" description="Disordered" evidence="7">
    <location>
        <begin position="747"/>
        <end position="796"/>
    </location>
</feature>
<feature type="compositionally biased region" description="Acidic residues" evidence="7">
    <location>
        <begin position="1276"/>
        <end position="1294"/>
    </location>
</feature>
<dbReference type="RefSeq" id="XP_004866646.1">
    <property type="nucleotide sequence ID" value="XM_004866589.2"/>
</dbReference>
<feature type="domain" description="C2H2-type" evidence="8">
    <location>
        <begin position="1357"/>
        <end position="1384"/>
    </location>
</feature>
<feature type="compositionally biased region" description="Basic and acidic residues" evidence="7">
    <location>
        <begin position="906"/>
        <end position="922"/>
    </location>
</feature>
<feature type="region of interest" description="Disordered" evidence="7">
    <location>
        <begin position="1128"/>
        <end position="1148"/>
    </location>
</feature>
<protein>
    <submittedName>
        <fullName evidence="10 11">Paternally-expressed gene 3 protein isoform X1</fullName>
    </submittedName>
</protein>
<evidence type="ECO:0000256" key="2">
    <source>
        <dbReference type="ARBA" id="ARBA00022737"/>
    </source>
</evidence>
<evidence type="ECO:0000313" key="10">
    <source>
        <dbReference type="RefSeq" id="XP_004866642.1"/>
    </source>
</evidence>
<dbReference type="InterPro" id="IPR036236">
    <property type="entry name" value="Znf_C2H2_sf"/>
</dbReference>
<dbReference type="FunFam" id="3.30.160.60:FF:000446">
    <property type="entry name" value="Zinc finger protein"/>
    <property type="match status" value="1"/>
</dbReference>
<evidence type="ECO:0000256" key="1">
    <source>
        <dbReference type="ARBA" id="ARBA00022723"/>
    </source>
</evidence>
<dbReference type="InterPro" id="IPR013087">
    <property type="entry name" value="Znf_C2H2_type"/>
</dbReference>